<keyword evidence="4" id="KW-0548">Nucleotidyltransferase</keyword>
<keyword evidence="8" id="KW-0804">Transcription</keyword>
<evidence type="ECO:0000256" key="1">
    <source>
        <dbReference type="ARBA" id="ARBA00008798"/>
    </source>
</evidence>
<keyword evidence="7" id="KW-0238">DNA-binding</keyword>
<dbReference type="PRINTS" id="PR00045">
    <property type="entry name" value="SIGMA54FCT"/>
</dbReference>
<dbReference type="Pfam" id="PF04963">
    <property type="entry name" value="Sigma54_CBD"/>
    <property type="match status" value="1"/>
</dbReference>
<reference evidence="12" key="1">
    <citation type="submission" date="2020-10" db="EMBL/GenBank/DDBJ databases">
        <authorList>
            <person name="Gilroy R."/>
        </authorList>
    </citation>
    <scope>NUCLEOTIDE SEQUENCE</scope>
    <source>
        <strain evidence="12">G3-4614</strain>
    </source>
</reference>
<dbReference type="EMBL" id="JADIMW010000035">
    <property type="protein sequence ID" value="MBO8437971.1"/>
    <property type="molecule type" value="Genomic_DNA"/>
</dbReference>
<dbReference type="PROSITE" id="PS50044">
    <property type="entry name" value="SIGMA54_3"/>
    <property type="match status" value="1"/>
</dbReference>
<evidence type="ECO:0000256" key="7">
    <source>
        <dbReference type="ARBA" id="ARBA00023125"/>
    </source>
</evidence>
<gene>
    <name evidence="12" type="primary">rpoN</name>
    <name evidence="12" type="ORF">IAC54_03610</name>
</gene>
<dbReference type="PANTHER" id="PTHR32248">
    <property type="entry name" value="RNA POLYMERASE SIGMA-54 FACTOR"/>
    <property type="match status" value="1"/>
</dbReference>
<dbReference type="GO" id="GO:0016987">
    <property type="term" value="F:sigma factor activity"/>
    <property type="evidence" value="ECO:0007669"/>
    <property type="project" value="UniProtKB-KW"/>
</dbReference>
<dbReference type="PIRSF" id="PIRSF000774">
    <property type="entry name" value="RpoN"/>
    <property type="match status" value="1"/>
</dbReference>
<dbReference type="Gene3D" id="1.10.10.1330">
    <property type="entry name" value="RNA polymerase sigma-54 factor, core-binding domain"/>
    <property type="match status" value="1"/>
</dbReference>
<reference evidence="12" key="2">
    <citation type="journal article" date="2021" name="PeerJ">
        <title>Extensive microbial diversity within the chicken gut microbiome revealed by metagenomics and culture.</title>
        <authorList>
            <person name="Gilroy R."/>
            <person name="Ravi A."/>
            <person name="Getino M."/>
            <person name="Pursley I."/>
            <person name="Horton D.L."/>
            <person name="Alikhan N.F."/>
            <person name="Baker D."/>
            <person name="Gharbi K."/>
            <person name="Hall N."/>
            <person name="Watson M."/>
            <person name="Adriaenssens E.M."/>
            <person name="Foster-Nyarko E."/>
            <person name="Jarju S."/>
            <person name="Secka A."/>
            <person name="Antonio M."/>
            <person name="Oren A."/>
            <person name="Chaudhuri R.R."/>
            <person name="La Ragione R."/>
            <person name="Hildebrand F."/>
            <person name="Pallen M.J."/>
        </authorList>
    </citation>
    <scope>NUCLEOTIDE SEQUENCE</scope>
    <source>
        <strain evidence="12">G3-4614</strain>
    </source>
</reference>
<keyword evidence="2" id="KW-0240">DNA-directed RNA polymerase</keyword>
<dbReference type="GO" id="GO:0000428">
    <property type="term" value="C:DNA-directed RNA polymerase complex"/>
    <property type="evidence" value="ECO:0007669"/>
    <property type="project" value="UniProtKB-KW"/>
</dbReference>
<feature type="region of interest" description="Disordered" evidence="9">
    <location>
        <begin position="41"/>
        <end position="87"/>
    </location>
</feature>
<dbReference type="Proteomes" id="UP000823636">
    <property type="component" value="Unassembled WGS sequence"/>
</dbReference>
<dbReference type="Pfam" id="PF00309">
    <property type="entry name" value="Sigma54_AID"/>
    <property type="match status" value="1"/>
</dbReference>
<feature type="compositionally biased region" description="Acidic residues" evidence="9">
    <location>
        <begin position="75"/>
        <end position="87"/>
    </location>
</feature>
<dbReference type="NCBIfam" id="TIGR02395">
    <property type="entry name" value="rpoN_sigma"/>
    <property type="match status" value="1"/>
</dbReference>
<dbReference type="InterPro" id="IPR007634">
    <property type="entry name" value="RNA_pol_sigma_54_DNA-bd"/>
</dbReference>
<dbReference type="PROSITE" id="PS00718">
    <property type="entry name" value="SIGMA54_2"/>
    <property type="match status" value="1"/>
</dbReference>
<name>A0A9D9E4E1_9BACT</name>
<evidence type="ECO:0000256" key="9">
    <source>
        <dbReference type="SAM" id="MobiDB-lite"/>
    </source>
</evidence>
<dbReference type="InterPro" id="IPR038709">
    <property type="entry name" value="RpoN_core-bd_sf"/>
</dbReference>
<dbReference type="GO" id="GO:0001216">
    <property type="term" value="F:DNA-binding transcription activator activity"/>
    <property type="evidence" value="ECO:0007669"/>
    <property type="project" value="InterPro"/>
</dbReference>
<dbReference type="Gene3D" id="1.10.10.60">
    <property type="entry name" value="Homeodomain-like"/>
    <property type="match status" value="1"/>
</dbReference>
<evidence type="ECO:0000256" key="4">
    <source>
        <dbReference type="ARBA" id="ARBA00022695"/>
    </source>
</evidence>
<keyword evidence="5" id="KW-0805">Transcription regulation</keyword>
<proteinExistence type="inferred from homology"/>
<accession>A0A9D9E4E1</accession>
<dbReference type="GO" id="GO:0016779">
    <property type="term" value="F:nucleotidyltransferase activity"/>
    <property type="evidence" value="ECO:0007669"/>
    <property type="project" value="UniProtKB-KW"/>
</dbReference>
<organism evidence="12 13">
    <name type="scientific">Candidatus Caccoplasma merdipullorum</name>
    <dbReference type="NCBI Taxonomy" id="2840718"/>
    <lineage>
        <taxon>Bacteria</taxon>
        <taxon>Pseudomonadati</taxon>
        <taxon>Bacteroidota</taxon>
        <taxon>Bacteroidia</taxon>
        <taxon>Bacteroidales</taxon>
        <taxon>Bacteroidaceae</taxon>
        <taxon>Bacteroidaceae incertae sedis</taxon>
        <taxon>Candidatus Caccoplasma</taxon>
    </lineage>
</organism>
<dbReference type="GO" id="GO:0006352">
    <property type="term" value="P:DNA-templated transcription initiation"/>
    <property type="evidence" value="ECO:0007669"/>
    <property type="project" value="InterPro"/>
</dbReference>
<feature type="domain" description="RNA polymerase sigma factor 54 DNA-binding" evidence="10">
    <location>
        <begin position="331"/>
        <end position="488"/>
    </location>
</feature>
<dbReference type="AlphaFoldDB" id="A0A9D9E4E1"/>
<comment type="caution">
    <text evidence="12">The sequence shown here is derived from an EMBL/GenBank/DDBJ whole genome shotgun (WGS) entry which is preliminary data.</text>
</comment>
<evidence type="ECO:0000313" key="13">
    <source>
        <dbReference type="Proteomes" id="UP000823636"/>
    </source>
</evidence>
<evidence type="ECO:0000256" key="6">
    <source>
        <dbReference type="ARBA" id="ARBA00023082"/>
    </source>
</evidence>
<protein>
    <submittedName>
        <fullName evidence="12">RNA polymerase factor sigma-54</fullName>
    </submittedName>
</protein>
<dbReference type="InterPro" id="IPR007046">
    <property type="entry name" value="RNA_pol_sigma_54_core-bd"/>
</dbReference>
<evidence type="ECO:0000313" key="12">
    <source>
        <dbReference type="EMBL" id="MBO8437971.1"/>
    </source>
</evidence>
<evidence type="ECO:0000259" key="10">
    <source>
        <dbReference type="Pfam" id="PF04552"/>
    </source>
</evidence>
<evidence type="ECO:0000259" key="11">
    <source>
        <dbReference type="Pfam" id="PF04963"/>
    </source>
</evidence>
<dbReference type="GO" id="GO:0003677">
    <property type="term" value="F:DNA binding"/>
    <property type="evidence" value="ECO:0007669"/>
    <property type="project" value="UniProtKB-KW"/>
</dbReference>
<dbReference type="InterPro" id="IPR000394">
    <property type="entry name" value="RNA_pol_sigma_54"/>
</dbReference>
<evidence type="ECO:0000256" key="5">
    <source>
        <dbReference type="ARBA" id="ARBA00023015"/>
    </source>
</evidence>
<evidence type="ECO:0000256" key="3">
    <source>
        <dbReference type="ARBA" id="ARBA00022679"/>
    </source>
</evidence>
<sequence length="490" mass="56267">MKLKQELQQRTLQRLSPQQIQVIRLLELNTVELEERIKQEVIDNPALDETDEETSGRETAAADDTADGEEREKENGEDDISLGDYLSEDDIPDYKIEQYERKQEESQPREIPFAGGSSIHEYLLQQLGMQDLDEQDEKIAEYIIGNIDDDGYLRRPLASISDDLIFQVGIDADNEKLQKLFTLIRTFDPAGVGATDLQDCLALQISREKESEATRNATKIITGYFEPFIKKHYDKIQKQLGISDEALKEAIKTITQLNPKPGNIWNTSYGDNGNRVIPDFIVESNDGEQSFTLNNSNIPELKVSPEYVRMYEDYQGNKENRTKERRDALLFVKQKLDSAQWFINAIKQRQETLINTFRAILSIQKEYFATGEEHDLRPMILKDVAALTGYDISTISRTINGKYVQTPFGIFPLKYLFSESMQNSSGEEISSREIKKILTELVAEEDKQRPLSDDELCNRLQQKGYKIARRTVAKYREQAGIPVARLRKEL</sequence>
<dbReference type="PANTHER" id="PTHR32248:SF4">
    <property type="entry name" value="RNA POLYMERASE SIGMA-54 FACTOR"/>
    <property type="match status" value="1"/>
</dbReference>
<keyword evidence="6" id="KW-0731">Sigma factor</keyword>
<comment type="similarity">
    <text evidence="1">Belongs to the sigma-54 factor family.</text>
</comment>
<feature type="domain" description="RNA polymerase sigma factor 54 core-binding" evidence="11">
    <location>
        <begin position="116"/>
        <end position="307"/>
    </location>
</feature>
<evidence type="ECO:0000256" key="2">
    <source>
        <dbReference type="ARBA" id="ARBA00022478"/>
    </source>
</evidence>
<dbReference type="Pfam" id="PF04552">
    <property type="entry name" value="Sigma54_DBD"/>
    <property type="match status" value="1"/>
</dbReference>
<keyword evidence="3" id="KW-0808">Transferase</keyword>
<evidence type="ECO:0000256" key="8">
    <source>
        <dbReference type="ARBA" id="ARBA00023163"/>
    </source>
</evidence>